<accession>A0A2S7CGY5</accession>
<evidence type="ECO:0000313" key="3">
    <source>
        <dbReference type="EMBL" id="PPU60781.1"/>
    </source>
</evidence>
<evidence type="ECO:0000256" key="1">
    <source>
        <dbReference type="SAM" id="MobiDB-lite"/>
    </source>
</evidence>
<dbReference type="RefSeq" id="WP_104542768.1">
    <property type="nucleotide sequence ID" value="NZ_JBJGBS010000014.1"/>
</dbReference>
<sequence length="131" mass="14389">MMIALKHLIASAREIVARLLDKEMILALNGALDAIDSYADEDNAIWFIALINMMISSVHSALAMEQEAKHIQSTNASAWSAHVTALRAFVELGNVLREQLAIDHSNRQASETLTGSSASDVPSPFNRKRKM</sequence>
<proteinExistence type="predicted"/>
<evidence type="ECO:0000313" key="2">
    <source>
        <dbReference type="EMBL" id="MFO3704435.1"/>
    </source>
</evidence>
<feature type="region of interest" description="Disordered" evidence="1">
    <location>
        <begin position="107"/>
        <end position="131"/>
    </location>
</feature>
<dbReference type="Proteomes" id="UP000237872">
    <property type="component" value="Unassembled WGS sequence"/>
</dbReference>
<dbReference type="EMBL" id="MDEC01000027">
    <property type="protein sequence ID" value="PPU60781.1"/>
    <property type="molecule type" value="Genomic_DNA"/>
</dbReference>
<dbReference type="Proteomes" id="UP001637990">
    <property type="component" value="Unassembled WGS sequence"/>
</dbReference>
<name>A0A2S7CGY5_9XANT</name>
<organism evidence="3 4">
    <name type="scientific">Xanthomonas codiaei</name>
    <dbReference type="NCBI Taxonomy" id="56463"/>
    <lineage>
        <taxon>Bacteria</taxon>
        <taxon>Pseudomonadati</taxon>
        <taxon>Pseudomonadota</taxon>
        <taxon>Gammaproteobacteria</taxon>
        <taxon>Lysobacterales</taxon>
        <taxon>Lysobacteraceae</taxon>
        <taxon>Xanthomonas</taxon>
    </lineage>
</organism>
<dbReference type="EMBL" id="JBJGBS010000014">
    <property type="protein sequence ID" value="MFO3704435.1"/>
    <property type="molecule type" value="Genomic_DNA"/>
</dbReference>
<comment type="caution">
    <text evidence="3">The sequence shown here is derived from an EMBL/GenBank/DDBJ whole genome shotgun (WGS) entry which is preliminary data.</text>
</comment>
<dbReference type="AlphaFoldDB" id="A0A2S7CGY5"/>
<evidence type="ECO:0000313" key="4">
    <source>
        <dbReference type="Proteomes" id="UP000237872"/>
    </source>
</evidence>
<protein>
    <submittedName>
        <fullName evidence="3">Uncharacterized protein</fullName>
    </submittedName>
</protein>
<evidence type="ECO:0000313" key="5">
    <source>
        <dbReference type="Proteomes" id="UP001637990"/>
    </source>
</evidence>
<keyword evidence="5" id="KW-1185">Reference proteome</keyword>
<feature type="compositionally biased region" description="Polar residues" evidence="1">
    <location>
        <begin position="107"/>
        <end position="120"/>
    </location>
</feature>
<reference evidence="2 5" key="2">
    <citation type="submission" date="2024-11" db="EMBL/GenBank/DDBJ databases">
        <title>Genome sequencing of Xanthomonas codiaei.</title>
        <authorList>
            <person name="Studholme D.J."/>
        </authorList>
    </citation>
    <scope>NUCLEOTIDE SEQUENCE [LARGE SCALE GENOMIC DNA]</scope>
    <source>
        <strain evidence="2 5">NCPPB 4350</strain>
    </source>
</reference>
<gene>
    <name evidence="2" type="ORF">ACI6Q5_05485</name>
    <name evidence="3" type="ORF">XcodCFBP4690_17015</name>
</gene>
<reference evidence="3 4" key="1">
    <citation type="submission" date="2016-08" db="EMBL/GenBank/DDBJ databases">
        <authorList>
            <person name="Seilhamer J.J."/>
        </authorList>
    </citation>
    <scope>NUCLEOTIDE SEQUENCE [LARGE SCALE GENOMIC DNA]</scope>
    <source>
        <strain evidence="3 4">CFBP4690</strain>
    </source>
</reference>